<feature type="compositionally biased region" description="Polar residues" evidence="1">
    <location>
        <begin position="61"/>
        <end position="70"/>
    </location>
</feature>
<reference evidence="2 3" key="1">
    <citation type="submission" date="2023-01" db="EMBL/GenBank/DDBJ databases">
        <title>Novel diversity within Roseofilum (Cyanobacteria; Desertifilaceae) from marine benthic mats with descriptions of four novel species.</title>
        <authorList>
            <person name="Wang Y."/>
            <person name="Berthold D.E."/>
            <person name="Hu J."/>
            <person name="Lefler F.W."/>
            <person name="Laughinghouse H.D. IV."/>
        </authorList>
    </citation>
    <scope>NUCLEOTIDE SEQUENCE [LARGE SCALE GENOMIC DNA]</scope>
    <source>
        <strain evidence="2 3">BLCC-M143</strain>
    </source>
</reference>
<dbReference type="Proteomes" id="UP001232992">
    <property type="component" value="Unassembled WGS sequence"/>
</dbReference>
<evidence type="ECO:0000313" key="2">
    <source>
        <dbReference type="EMBL" id="MDJ1182554.1"/>
    </source>
</evidence>
<dbReference type="RefSeq" id="WP_283757206.1">
    <property type="nucleotide sequence ID" value="NZ_JAQOSQ010000003.1"/>
</dbReference>
<evidence type="ECO:0000313" key="3">
    <source>
        <dbReference type="Proteomes" id="UP001232992"/>
    </source>
</evidence>
<protein>
    <submittedName>
        <fullName evidence="2">Uncharacterized protein</fullName>
    </submittedName>
</protein>
<name>A0ABT7BVM0_9CYAN</name>
<proteinExistence type="predicted"/>
<dbReference type="EMBL" id="JAQOSQ010000003">
    <property type="protein sequence ID" value="MDJ1182554.1"/>
    <property type="molecule type" value="Genomic_DNA"/>
</dbReference>
<evidence type="ECO:0000256" key="1">
    <source>
        <dbReference type="SAM" id="MobiDB-lite"/>
    </source>
</evidence>
<comment type="caution">
    <text evidence="2">The sequence shown here is derived from an EMBL/GenBank/DDBJ whole genome shotgun (WGS) entry which is preliminary data.</text>
</comment>
<keyword evidence="3" id="KW-1185">Reference proteome</keyword>
<feature type="region of interest" description="Disordered" evidence="1">
    <location>
        <begin position="54"/>
        <end position="90"/>
    </location>
</feature>
<accession>A0ABT7BVM0</accession>
<sequence>MKRLLPALVQPPFALKSTRTATETLVAIAAVTLSASLTALTAFPSLPARAQDESVTLRGDSLQTVESRSTGDFPGLRSREALNNNPDLNAGQYRQAFPQVRLNERVDVLYRKDDSLGLFGAPGEKRPSGTVNLRLQLEE</sequence>
<organism evidence="2 3">
    <name type="scientific">Roseofilum casamattae BLCC-M143</name>
    <dbReference type="NCBI Taxonomy" id="3022442"/>
    <lineage>
        <taxon>Bacteria</taxon>
        <taxon>Bacillati</taxon>
        <taxon>Cyanobacteriota</taxon>
        <taxon>Cyanophyceae</taxon>
        <taxon>Desertifilales</taxon>
        <taxon>Desertifilaceae</taxon>
        <taxon>Roseofilum</taxon>
        <taxon>Roseofilum casamattae</taxon>
    </lineage>
</organism>
<gene>
    <name evidence="2" type="ORF">PMH09_05040</name>
</gene>